<organism evidence="2 3">
    <name type="scientific">Nocardiopsis tropica</name>
    <dbReference type="NCBI Taxonomy" id="109330"/>
    <lineage>
        <taxon>Bacteria</taxon>
        <taxon>Bacillati</taxon>
        <taxon>Actinomycetota</taxon>
        <taxon>Actinomycetes</taxon>
        <taxon>Streptosporangiales</taxon>
        <taxon>Nocardiopsidaceae</taxon>
        <taxon>Nocardiopsis</taxon>
    </lineage>
</organism>
<feature type="chain" id="PRO_5046473265" evidence="1">
    <location>
        <begin position="29"/>
        <end position="98"/>
    </location>
</feature>
<dbReference type="Gene3D" id="2.60.40.2850">
    <property type="match status" value="1"/>
</dbReference>
<dbReference type="Proteomes" id="UP001348641">
    <property type="component" value="Unassembled WGS sequence"/>
</dbReference>
<evidence type="ECO:0000313" key="3">
    <source>
        <dbReference type="Proteomes" id="UP001348641"/>
    </source>
</evidence>
<name>A0ABU7KIB8_9ACTN</name>
<dbReference type="NCBIfam" id="TIGR01653">
    <property type="entry name" value="lactococcin_972"/>
    <property type="match status" value="1"/>
</dbReference>
<reference evidence="2 3" key="1">
    <citation type="submission" date="2023-07" db="EMBL/GenBank/DDBJ databases">
        <authorList>
            <person name="Girao M."/>
            <person name="Carvalho M.F."/>
        </authorList>
    </citation>
    <scope>NUCLEOTIDE SEQUENCE [LARGE SCALE GENOMIC DNA]</scope>
    <source>
        <strain evidence="2 3">66/93</strain>
    </source>
</reference>
<dbReference type="Pfam" id="PF09683">
    <property type="entry name" value="Lactococcin_972"/>
    <property type="match status" value="1"/>
</dbReference>
<dbReference type="EMBL" id="JAUUCC010000001">
    <property type="protein sequence ID" value="MEE2049040.1"/>
    <property type="molecule type" value="Genomic_DNA"/>
</dbReference>
<dbReference type="InterPro" id="IPR006540">
    <property type="entry name" value="Lactococcin_972"/>
</dbReference>
<protein>
    <submittedName>
        <fullName evidence="2">Lactococcin 972 family bacteriocin</fullName>
    </submittedName>
</protein>
<dbReference type="RefSeq" id="WP_330156347.1">
    <property type="nucleotide sequence ID" value="NZ_BAAAJA010000006.1"/>
</dbReference>
<keyword evidence="1" id="KW-0732">Signal</keyword>
<gene>
    <name evidence="2" type="ORF">Q8A49_00840</name>
</gene>
<evidence type="ECO:0000313" key="2">
    <source>
        <dbReference type="EMBL" id="MEE2049040.1"/>
    </source>
</evidence>
<feature type="signal peptide" evidence="1">
    <location>
        <begin position="1"/>
        <end position="28"/>
    </location>
</feature>
<sequence>MPHPLKRAAASLVLAAGLTAATAGVADAAISYVGGGTWYHGLTTGRVYSNYFHATLCHGSTAVGTYTVTSAAMLPGKTSEASAPRAVNHNETYWRHCG</sequence>
<accession>A0ABU7KIB8</accession>
<evidence type="ECO:0000256" key="1">
    <source>
        <dbReference type="SAM" id="SignalP"/>
    </source>
</evidence>
<comment type="caution">
    <text evidence="2">The sequence shown here is derived from an EMBL/GenBank/DDBJ whole genome shotgun (WGS) entry which is preliminary data.</text>
</comment>
<proteinExistence type="predicted"/>